<dbReference type="FunFam" id="2.170.130.10:FF:000008">
    <property type="entry name" value="SusC/RagA family TonB-linked outer membrane protein"/>
    <property type="match status" value="1"/>
</dbReference>
<keyword evidence="5 7" id="KW-0472">Membrane</keyword>
<keyword evidence="2 7" id="KW-0813">Transport</keyword>
<dbReference type="NCBIfam" id="TIGR04057">
    <property type="entry name" value="SusC_RagA_signa"/>
    <property type="match status" value="1"/>
</dbReference>
<evidence type="ECO:0000256" key="4">
    <source>
        <dbReference type="ARBA" id="ARBA00022692"/>
    </source>
</evidence>
<dbReference type="Pfam" id="PF13715">
    <property type="entry name" value="CarbopepD_reg_2"/>
    <property type="match status" value="1"/>
</dbReference>
<keyword evidence="6 7" id="KW-0998">Cell outer membrane</keyword>
<dbReference type="SUPFAM" id="SSF49464">
    <property type="entry name" value="Carboxypeptidase regulatory domain-like"/>
    <property type="match status" value="1"/>
</dbReference>
<evidence type="ECO:0000313" key="9">
    <source>
        <dbReference type="EMBL" id="VBB45836.1"/>
    </source>
</evidence>
<proteinExistence type="inferred from homology"/>
<dbReference type="PROSITE" id="PS51257">
    <property type="entry name" value="PROKAR_LIPOPROTEIN"/>
    <property type="match status" value="1"/>
</dbReference>
<gene>
    <name evidence="9" type="ORF">TRIP_D310231</name>
</gene>
<evidence type="ECO:0000256" key="6">
    <source>
        <dbReference type="ARBA" id="ARBA00023237"/>
    </source>
</evidence>
<evidence type="ECO:0000256" key="1">
    <source>
        <dbReference type="ARBA" id="ARBA00004571"/>
    </source>
</evidence>
<dbReference type="Gene3D" id="2.60.40.1120">
    <property type="entry name" value="Carboxypeptidase-like, regulatory domain"/>
    <property type="match status" value="1"/>
</dbReference>
<comment type="similarity">
    <text evidence="7">Belongs to the TonB-dependent receptor family.</text>
</comment>
<sequence>MKQHCKRKTFNIILKKLGLIFILLIACLQIAIAQNEMNVSGTVSDINGEPLMGVSVKISGTSYGTNTNMEGRFQLANVPNNAKLEFSYVGMETIIVPVSGQKIINVTLKENVKSMDEVVVIGYGTTKRGDLTGSIASVNTEQLKTIPANSFEGLLQGRVAGIQIYNSSQEPGAASVVRVRGSSSLRASNSPLLVVDGFPFGDAGDMKQINPEDIVSIEVLKDASACAIYGSRGANGVIIITTKKPRMNKTTVTIRQQITTSQFTSKLNLWRDPVLMAMLSNEAKINAGLDPLYVGEVAPTGTYYPSIEELQTTWTTNTRWDELVFRKIPISNNTTISVAGGNEKTLISLSANFYTDNGVYIKDTYKKVGYNLTIDHNLFNNFKIKFNNVLYRGFRNSNSDLAYYRNPILPVYDKDGNYYLTSSQDFSHPIALTNLRKNTSDMLDIISSLALEWEIIKGLKFTSQTNYKFGDSTGDVYLPKKYTTEGTFNNGYGKISNWSNQNFVSEQYANYKNIFGKNAVDITAGHSFERYSERSSYLIAKDFLNEVLQNENMAAGNPQKNEIGNAYAVNTLYSLMLRCNYGFDDKYLATFTARADGASKFGKNNKWGMFPSGAVSWKAHNENFIKSINVFDELKFRLSYGISGNQGIPAYRTLSRYGNENYYNDNGWITAIGPGYVTAMNYIYRIWAGIPNPKLKWESTSQLDVGVDIGLLKNKLNITFDVYNKITNDLLRESNLTPSSGYSKIWVNDGSVQNRGYELTVDANIYKTKDWNINATFIFGQNKNKIISLGNQLTTGANIDPLTGTQFEYVGNYLDQYRQYANVLAVGQPILSFYGRKTDGIIQTLQEGIDSGLTGKEANPGEFKYVDIYKDGVIDEKDKTFLGSPNPDFTSSLNLGVRWKNLDASIFFNGVFGQEILNPKAFDQANNQPLRWTPDNPTNKYPSLRDGRQLEISDWWIQDGSYVRVQNFTLGYNIPMHRKILLNSARIYLNGSNLYTFTKFKGYDPEVNVDGLYRGGYPRLRKWTIGLDLNF</sequence>
<dbReference type="SUPFAM" id="SSF56935">
    <property type="entry name" value="Porins"/>
    <property type="match status" value="1"/>
</dbReference>
<evidence type="ECO:0000256" key="5">
    <source>
        <dbReference type="ARBA" id="ARBA00023136"/>
    </source>
</evidence>
<dbReference type="Gene3D" id="2.40.170.20">
    <property type="entry name" value="TonB-dependent receptor, beta-barrel domain"/>
    <property type="match status" value="1"/>
</dbReference>
<feature type="domain" description="TonB-dependent receptor plug" evidence="8">
    <location>
        <begin position="130"/>
        <end position="237"/>
    </location>
</feature>
<dbReference type="InterPro" id="IPR023997">
    <property type="entry name" value="TonB-dep_OMP_SusC/RagA_CS"/>
</dbReference>
<dbReference type="InterPro" id="IPR036942">
    <property type="entry name" value="Beta-barrel_TonB_sf"/>
</dbReference>
<dbReference type="AlphaFoldDB" id="A0A653ACV5"/>
<evidence type="ECO:0000256" key="3">
    <source>
        <dbReference type="ARBA" id="ARBA00022452"/>
    </source>
</evidence>
<dbReference type="GO" id="GO:0009279">
    <property type="term" value="C:cell outer membrane"/>
    <property type="evidence" value="ECO:0007669"/>
    <property type="project" value="UniProtKB-SubCell"/>
</dbReference>
<dbReference type="NCBIfam" id="TIGR04056">
    <property type="entry name" value="OMP_RagA_SusC"/>
    <property type="match status" value="1"/>
</dbReference>
<keyword evidence="3 7" id="KW-1134">Transmembrane beta strand</keyword>
<dbReference type="PROSITE" id="PS52016">
    <property type="entry name" value="TONB_DEPENDENT_REC_3"/>
    <property type="match status" value="1"/>
</dbReference>
<name>A0A653ACV5_9BACT</name>
<protein>
    <submittedName>
        <fullName evidence="9">TonB-linked outer membrane protein, SusC/RagA family</fullName>
    </submittedName>
</protein>
<dbReference type="InterPro" id="IPR037066">
    <property type="entry name" value="Plug_dom_sf"/>
</dbReference>
<evidence type="ECO:0000259" key="8">
    <source>
        <dbReference type="Pfam" id="PF07715"/>
    </source>
</evidence>
<dbReference type="Gene3D" id="2.170.130.10">
    <property type="entry name" value="TonB-dependent receptor, plug domain"/>
    <property type="match status" value="1"/>
</dbReference>
<dbReference type="InterPro" id="IPR023996">
    <property type="entry name" value="TonB-dep_OMP_SusC/RagA"/>
</dbReference>
<dbReference type="InterPro" id="IPR039426">
    <property type="entry name" value="TonB-dep_rcpt-like"/>
</dbReference>
<dbReference type="EMBL" id="UPXZ01000025">
    <property type="protein sequence ID" value="VBB45836.1"/>
    <property type="molecule type" value="Genomic_DNA"/>
</dbReference>
<evidence type="ECO:0000256" key="2">
    <source>
        <dbReference type="ARBA" id="ARBA00022448"/>
    </source>
</evidence>
<comment type="subcellular location">
    <subcellularLocation>
        <location evidence="1 7">Cell outer membrane</location>
        <topology evidence="1 7">Multi-pass membrane protein</topology>
    </subcellularLocation>
</comment>
<keyword evidence="4 7" id="KW-0812">Transmembrane</keyword>
<reference evidence="9" key="1">
    <citation type="submission" date="2018-07" db="EMBL/GenBank/DDBJ databases">
        <authorList>
            <consortium name="Genoscope - CEA"/>
            <person name="William W."/>
        </authorList>
    </citation>
    <scope>NUCLEOTIDE SEQUENCE</scope>
    <source>
        <strain evidence="9">IK1</strain>
    </source>
</reference>
<dbReference type="InterPro" id="IPR008969">
    <property type="entry name" value="CarboxyPept-like_regulatory"/>
</dbReference>
<dbReference type="InterPro" id="IPR012910">
    <property type="entry name" value="Plug_dom"/>
</dbReference>
<evidence type="ECO:0000256" key="7">
    <source>
        <dbReference type="PROSITE-ProRule" id="PRU01360"/>
    </source>
</evidence>
<organism evidence="9">
    <name type="scientific">uncultured Paludibacter sp</name>
    <dbReference type="NCBI Taxonomy" id="497635"/>
    <lineage>
        <taxon>Bacteria</taxon>
        <taxon>Pseudomonadati</taxon>
        <taxon>Bacteroidota</taxon>
        <taxon>Bacteroidia</taxon>
        <taxon>Bacteroidales</taxon>
        <taxon>Paludibacteraceae</taxon>
        <taxon>Paludibacter</taxon>
        <taxon>environmental samples</taxon>
    </lineage>
</organism>
<accession>A0A653ACV5</accession>
<dbReference type="Pfam" id="PF07715">
    <property type="entry name" value="Plug"/>
    <property type="match status" value="1"/>
</dbReference>